<keyword evidence="5" id="KW-1185">Reference proteome</keyword>
<gene>
    <name evidence="4" type="ORF">MOTC310_01045</name>
</gene>
<dbReference type="CDD" id="cd03137">
    <property type="entry name" value="GATase1_AraC_1"/>
    <property type="match status" value="1"/>
</dbReference>
<comment type="caution">
    <text evidence="4">The sequence shown here is derived from an EMBL/GenBank/DDBJ whole genome shotgun (WGS) entry which is preliminary data.</text>
</comment>
<organism evidence="4 5">
    <name type="scientific">Methylobacterium oryzae</name>
    <dbReference type="NCBI Taxonomy" id="334852"/>
    <lineage>
        <taxon>Bacteria</taxon>
        <taxon>Pseudomonadati</taxon>
        <taxon>Pseudomonadota</taxon>
        <taxon>Alphaproteobacteria</taxon>
        <taxon>Hyphomicrobiales</taxon>
        <taxon>Methylobacteriaceae</taxon>
        <taxon>Methylobacterium</taxon>
    </lineage>
</organism>
<dbReference type="PANTHER" id="PTHR43130">
    <property type="entry name" value="ARAC-FAMILY TRANSCRIPTIONAL REGULATOR"/>
    <property type="match status" value="1"/>
</dbReference>
<dbReference type="InterPro" id="IPR009057">
    <property type="entry name" value="Homeodomain-like_sf"/>
</dbReference>
<dbReference type="InterPro" id="IPR029062">
    <property type="entry name" value="Class_I_gatase-like"/>
</dbReference>
<dbReference type="PANTHER" id="PTHR43130:SF3">
    <property type="entry name" value="HTH-TYPE TRANSCRIPTIONAL REGULATOR RV1931C"/>
    <property type="match status" value="1"/>
</dbReference>
<dbReference type="InterPro" id="IPR002818">
    <property type="entry name" value="DJ-1/PfpI"/>
</dbReference>
<evidence type="ECO:0000256" key="2">
    <source>
        <dbReference type="ARBA" id="ARBA00023163"/>
    </source>
</evidence>
<dbReference type="EMBL" id="MLCA01000001">
    <property type="protein sequence ID" value="MEE7489141.1"/>
    <property type="molecule type" value="Genomic_DNA"/>
</dbReference>
<name>A0ABU7THR3_9HYPH</name>
<accession>A0ABU7THR3</accession>
<dbReference type="InterPro" id="IPR052158">
    <property type="entry name" value="INH-QAR"/>
</dbReference>
<feature type="domain" description="HTH araC/xylS-type" evidence="3">
    <location>
        <begin position="226"/>
        <end position="324"/>
    </location>
</feature>
<dbReference type="Gene3D" id="3.40.50.880">
    <property type="match status" value="1"/>
</dbReference>
<protein>
    <submittedName>
        <fullName evidence="4">AraC family transcriptional regulator</fullName>
    </submittedName>
</protein>
<dbReference type="Gene3D" id="1.10.10.60">
    <property type="entry name" value="Homeodomain-like"/>
    <property type="match status" value="1"/>
</dbReference>
<dbReference type="SUPFAM" id="SSF46689">
    <property type="entry name" value="Homeodomain-like"/>
    <property type="match status" value="2"/>
</dbReference>
<evidence type="ECO:0000313" key="4">
    <source>
        <dbReference type="EMBL" id="MEE7489141.1"/>
    </source>
</evidence>
<keyword evidence="2" id="KW-0804">Transcription</keyword>
<dbReference type="SMART" id="SM00342">
    <property type="entry name" value="HTH_ARAC"/>
    <property type="match status" value="1"/>
</dbReference>
<reference evidence="4 5" key="1">
    <citation type="journal article" date="2012" name="Genet. Mol. Biol.">
        <title>Analysis of 16S rRNA and mxaF genes revealing insights into Methylobacterium niche-specific plant association.</title>
        <authorList>
            <person name="Dourado M.N."/>
            <person name="Andreote F.D."/>
            <person name="Dini-Andreote F."/>
            <person name="Conti R."/>
            <person name="Araujo J.M."/>
            <person name="Araujo W.L."/>
        </authorList>
    </citation>
    <scope>NUCLEOTIDE SEQUENCE [LARGE SCALE GENOMIC DNA]</scope>
    <source>
        <strain evidence="4 5">TC3-10</strain>
    </source>
</reference>
<dbReference type="Proteomes" id="UP001355206">
    <property type="component" value="Unassembled WGS sequence"/>
</dbReference>
<dbReference type="InterPro" id="IPR018060">
    <property type="entry name" value="HTH_AraC"/>
</dbReference>
<dbReference type="Pfam" id="PF12833">
    <property type="entry name" value="HTH_18"/>
    <property type="match status" value="1"/>
</dbReference>
<evidence type="ECO:0000259" key="3">
    <source>
        <dbReference type="PROSITE" id="PS01124"/>
    </source>
</evidence>
<evidence type="ECO:0000313" key="5">
    <source>
        <dbReference type="Proteomes" id="UP001355206"/>
    </source>
</evidence>
<dbReference type="Pfam" id="PF01965">
    <property type="entry name" value="DJ-1_PfpI"/>
    <property type="match status" value="1"/>
</dbReference>
<keyword evidence="1" id="KW-0805">Transcription regulation</keyword>
<evidence type="ECO:0000256" key="1">
    <source>
        <dbReference type="ARBA" id="ARBA00023015"/>
    </source>
</evidence>
<proteinExistence type="predicted"/>
<dbReference type="PROSITE" id="PS01124">
    <property type="entry name" value="HTH_ARAC_FAMILY_2"/>
    <property type="match status" value="1"/>
</dbReference>
<sequence>MPKSPRFSPDLPRPVEVLAFPAVQLLDVAGPLQVFATANEHGGAGMPYAPRVIAAGDPGLTASAGLRLVAEPLPDPNAPVDTLVIAGGPGVVAACDDAALVAWVRARAGRARRVASVCTGAFLLGAAGLLDGRRAVTHWKHCGALAARYRRARIEPDPIFVRDGPVWFSAGVTAGIDLTLALVEEDLGRATALAVARHLVMFLKRPGGQAQFSAALALQAGEERFGRLHAHIAENLSGDLSLSALAAAAGMSARSLSRHYLEATGLTPARAVERLRVEAARRALAETAQPVKRVARTCGFGSEETMRRSFLRHVAATPQEYRARFGG</sequence>
<dbReference type="SUPFAM" id="SSF52317">
    <property type="entry name" value="Class I glutamine amidotransferase-like"/>
    <property type="match status" value="1"/>
</dbReference>
<dbReference type="RefSeq" id="WP_331300505.1">
    <property type="nucleotide sequence ID" value="NZ_MLCA01000001.1"/>
</dbReference>